<accession>A0A9P6L4U3</accession>
<dbReference type="PANTHER" id="PTHR28002:SF1">
    <property type="entry name" value="MIOREX COMPLEX COMPONENT 11"/>
    <property type="match status" value="1"/>
</dbReference>
<dbReference type="AlphaFoldDB" id="A0A9P6L4U3"/>
<dbReference type="InterPro" id="IPR018811">
    <property type="entry name" value="MRX11"/>
</dbReference>
<dbReference type="Pfam" id="PF10306">
    <property type="entry name" value="FLILHELTA"/>
    <property type="match status" value="1"/>
</dbReference>
<sequence>MSARSRQAYRDALSSLAARTGTPLPSLIVSFAILHEITAVVPLAGLFFGAKYLGVGERLVEYIRAETHADAVGSDQPLTTKLAQRVGTWIDEGEVWAERVGRKYGVLGYPQTPKGVKSEPSEGERGPGVAGDVANAVFAYTATKVLIPVRLGVSFYLSPAFSRGVVEPIRKGFMFVLRRGRA</sequence>
<keyword evidence="1" id="KW-0812">Transmembrane</keyword>
<name>A0A9P6L4U3_9AGAM</name>
<reference evidence="2" key="2">
    <citation type="submission" date="2020-11" db="EMBL/GenBank/DDBJ databases">
        <authorList>
            <consortium name="DOE Joint Genome Institute"/>
            <person name="Kuo A."/>
            <person name="Miyauchi S."/>
            <person name="Kiss E."/>
            <person name="Drula E."/>
            <person name="Kohler A."/>
            <person name="Sanchez-Garcia M."/>
            <person name="Andreopoulos B."/>
            <person name="Barry K.W."/>
            <person name="Bonito G."/>
            <person name="Buee M."/>
            <person name="Carver A."/>
            <person name="Chen C."/>
            <person name="Cichocki N."/>
            <person name="Clum A."/>
            <person name="Culley D."/>
            <person name="Crous P.W."/>
            <person name="Fauchery L."/>
            <person name="Girlanda M."/>
            <person name="Hayes R."/>
            <person name="Keri Z."/>
            <person name="Labutti K."/>
            <person name="Lipzen A."/>
            <person name="Lombard V."/>
            <person name="Magnuson J."/>
            <person name="Maillard F."/>
            <person name="Morin E."/>
            <person name="Murat C."/>
            <person name="Nolan M."/>
            <person name="Ohm R."/>
            <person name="Pangilinan J."/>
            <person name="Pereira M."/>
            <person name="Perotto S."/>
            <person name="Peter M."/>
            <person name="Riley R."/>
            <person name="Sitrit Y."/>
            <person name="Stielow B."/>
            <person name="Szollosi G."/>
            <person name="Zifcakova L."/>
            <person name="Stursova M."/>
            <person name="Spatafora J.W."/>
            <person name="Tedersoo L."/>
            <person name="Vaario L.-M."/>
            <person name="Yamada A."/>
            <person name="Yan M."/>
            <person name="Wang P."/>
            <person name="Xu J."/>
            <person name="Bruns T."/>
            <person name="Baldrian P."/>
            <person name="Vilgalys R."/>
            <person name="Henrissat B."/>
            <person name="Grigoriev I.V."/>
            <person name="Hibbett D."/>
            <person name="Nagy L.G."/>
            <person name="Martin F.M."/>
        </authorList>
    </citation>
    <scope>NUCLEOTIDE SEQUENCE</scope>
    <source>
        <strain evidence="2">UH-Tt-Lm1</strain>
    </source>
</reference>
<keyword evidence="1" id="KW-1133">Transmembrane helix</keyword>
<evidence type="ECO:0000313" key="3">
    <source>
        <dbReference type="Proteomes" id="UP000736335"/>
    </source>
</evidence>
<protein>
    <submittedName>
        <fullName evidence="2">Uncharacterized protein</fullName>
    </submittedName>
</protein>
<gene>
    <name evidence="2" type="ORF">BJ322DRAFT_218435</name>
</gene>
<reference evidence="2" key="1">
    <citation type="journal article" date="2020" name="Nat. Commun.">
        <title>Large-scale genome sequencing of mycorrhizal fungi provides insights into the early evolution of symbiotic traits.</title>
        <authorList>
            <person name="Miyauchi S."/>
            <person name="Kiss E."/>
            <person name="Kuo A."/>
            <person name="Drula E."/>
            <person name="Kohler A."/>
            <person name="Sanchez-Garcia M."/>
            <person name="Morin E."/>
            <person name="Andreopoulos B."/>
            <person name="Barry K.W."/>
            <person name="Bonito G."/>
            <person name="Buee M."/>
            <person name="Carver A."/>
            <person name="Chen C."/>
            <person name="Cichocki N."/>
            <person name="Clum A."/>
            <person name="Culley D."/>
            <person name="Crous P.W."/>
            <person name="Fauchery L."/>
            <person name="Girlanda M."/>
            <person name="Hayes R.D."/>
            <person name="Keri Z."/>
            <person name="LaButti K."/>
            <person name="Lipzen A."/>
            <person name="Lombard V."/>
            <person name="Magnuson J."/>
            <person name="Maillard F."/>
            <person name="Murat C."/>
            <person name="Nolan M."/>
            <person name="Ohm R.A."/>
            <person name="Pangilinan J."/>
            <person name="Pereira M.F."/>
            <person name="Perotto S."/>
            <person name="Peter M."/>
            <person name="Pfister S."/>
            <person name="Riley R."/>
            <person name="Sitrit Y."/>
            <person name="Stielow J.B."/>
            <person name="Szollosi G."/>
            <person name="Zifcakova L."/>
            <person name="Stursova M."/>
            <person name="Spatafora J.W."/>
            <person name="Tedersoo L."/>
            <person name="Vaario L.M."/>
            <person name="Yamada A."/>
            <person name="Yan M."/>
            <person name="Wang P."/>
            <person name="Xu J."/>
            <person name="Bruns T."/>
            <person name="Baldrian P."/>
            <person name="Vilgalys R."/>
            <person name="Dunand C."/>
            <person name="Henrissat B."/>
            <person name="Grigoriev I.V."/>
            <person name="Hibbett D."/>
            <person name="Nagy L.G."/>
            <person name="Martin F.M."/>
        </authorList>
    </citation>
    <scope>NUCLEOTIDE SEQUENCE</scope>
    <source>
        <strain evidence="2">UH-Tt-Lm1</strain>
    </source>
</reference>
<dbReference type="EMBL" id="WIUZ02000012">
    <property type="protein sequence ID" value="KAF9782402.1"/>
    <property type="molecule type" value="Genomic_DNA"/>
</dbReference>
<evidence type="ECO:0000313" key="2">
    <source>
        <dbReference type="EMBL" id="KAF9782402.1"/>
    </source>
</evidence>
<evidence type="ECO:0000256" key="1">
    <source>
        <dbReference type="SAM" id="Phobius"/>
    </source>
</evidence>
<dbReference type="GO" id="GO:0005739">
    <property type="term" value="C:mitochondrion"/>
    <property type="evidence" value="ECO:0007669"/>
    <property type="project" value="TreeGrafter"/>
</dbReference>
<proteinExistence type="predicted"/>
<keyword evidence="1" id="KW-0472">Membrane</keyword>
<dbReference type="OrthoDB" id="5580261at2759"/>
<comment type="caution">
    <text evidence="2">The sequence shown here is derived from an EMBL/GenBank/DDBJ whole genome shotgun (WGS) entry which is preliminary data.</text>
</comment>
<keyword evidence="3" id="KW-1185">Reference proteome</keyword>
<dbReference type="PANTHER" id="PTHR28002">
    <property type="entry name" value="MIOREX COMPLEX COMPONENT 11"/>
    <property type="match status" value="1"/>
</dbReference>
<dbReference type="Proteomes" id="UP000736335">
    <property type="component" value="Unassembled WGS sequence"/>
</dbReference>
<organism evidence="2 3">
    <name type="scientific">Thelephora terrestris</name>
    <dbReference type="NCBI Taxonomy" id="56493"/>
    <lineage>
        <taxon>Eukaryota</taxon>
        <taxon>Fungi</taxon>
        <taxon>Dikarya</taxon>
        <taxon>Basidiomycota</taxon>
        <taxon>Agaricomycotina</taxon>
        <taxon>Agaricomycetes</taxon>
        <taxon>Thelephorales</taxon>
        <taxon>Thelephoraceae</taxon>
        <taxon>Thelephora</taxon>
    </lineage>
</organism>
<feature type="transmembrane region" description="Helical" evidence="1">
    <location>
        <begin position="27"/>
        <end position="48"/>
    </location>
</feature>